<proteinExistence type="predicted"/>
<accession>A0A2B7ZKF4</accession>
<reference evidence="1 2" key="1">
    <citation type="submission" date="2017-10" db="EMBL/GenBank/DDBJ databases">
        <title>Comparative genomics in systemic dimorphic fungi from Ajellomycetaceae.</title>
        <authorList>
            <person name="Munoz J.F."/>
            <person name="Mcewen J.G."/>
            <person name="Clay O.K."/>
            <person name="Cuomo C.A."/>
        </authorList>
    </citation>
    <scope>NUCLEOTIDE SEQUENCE [LARGE SCALE GENOMIC DNA]</scope>
    <source>
        <strain evidence="1 2">UAMH4076</strain>
    </source>
</reference>
<dbReference type="Proteomes" id="UP000226031">
    <property type="component" value="Unassembled WGS sequence"/>
</dbReference>
<gene>
    <name evidence="1" type="ORF">GX50_03379</name>
</gene>
<dbReference type="AlphaFoldDB" id="A0A2B7ZKF4"/>
<protein>
    <submittedName>
        <fullName evidence="1">Uncharacterized protein</fullName>
    </submittedName>
</protein>
<evidence type="ECO:0000313" key="1">
    <source>
        <dbReference type="EMBL" id="PGH33810.1"/>
    </source>
</evidence>
<sequence length="128" mass="13869">MPINRHYLAYTAHDLNLNLSQQDETVCAIDSSFKTPIRTSSFPLPPALNASNPTTELRLDADARNIASHTTAGLARVVDTNVTPGAGFGIYDMAAAWLVLPRRGAIGGGRSKDEGQNGEWGHLWDFSF</sequence>
<comment type="caution">
    <text evidence="1">The sequence shown here is derived from an EMBL/GenBank/DDBJ whole genome shotgun (WGS) entry which is preliminary data.</text>
</comment>
<organism evidence="1 2">
    <name type="scientific">[Emmonsia] crescens</name>
    <dbReference type="NCBI Taxonomy" id="73230"/>
    <lineage>
        <taxon>Eukaryota</taxon>
        <taxon>Fungi</taxon>
        <taxon>Dikarya</taxon>
        <taxon>Ascomycota</taxon>
        <taxon>Pezizomycotina</taxon>
        <taxon>Eurotiomycetes</taxon>
        <taxon>Eurotiomycetidae</taxon>
        <taxon>Onygenales</taxon>
        <taxon>Ajellomycetaceae</taxon>
        <taxon>Emergomyces</taxon>
    </lineage>
</organism>
<evidence type="ECO:0000313" key="2">
    <source>
        <dbReference type="Proteomes" id="UP000226031"/>
    </source>
</evidence>
<name>A0A2B7ZKF4_9EURO</name>
<dbReference type="EMBL" id="PDND01000054">
    <property type="protein sequence ID" value="PGH33810.1"/>
    <property type="molecule type" value="Genomic_DNA"/>
</dbReference>
<keyword evidence="2" id="KW-1185">Reference proteome</keyword>